<dbReference type="InterPro" id="IPR051143">
    <property type="entry name" value="TrkH_K-transport"/>
</dbReference>
<evidence type="ECO:0000256" key="12">
    <source>
        <dbReference type="SAM" id="MobiDB-lite"/>
    </source>
</evidence>
<dbReference type="PROSITE" id="PS50059">
    <property type="entry name" value="FKBP_PPIASE"/>
    <property type="match status" value="1"/>
</dbReference>
<accession>A0AAN6V182</accession>
<keyword evidence="14" id="KW-0732">Signal</keyword>
<dbReference type="EC" id="5.2.1.8" evidence="3 11"/>
<comment type="catalytic activity">
    <reaction evidence="1 11">
        <text>[protein]-peptidylproline (omega=180) = [protein]-peptidylproline (omega=0)</text>
        <dbReference type="Rhea" id="RHEA:16237"/>
        <dbReference type="Rhea" id="RHEA-COMP:10747"/>
        <dbReference type="Rhea" id="RHEA-COMP:10748"/>
        <dbReference type="ChEBI" id="CHEBI:83833"/>
        <dbReference type="ChEBI" id="CHEBI:83834"/>
        <dbReference type="EC" id="5.2.1.8"/>
    </reaction>
</comment>
<dbReference type="PANTHER" id="PTHR31064">
    <property type="entry name" value="POTASSIUM TRANSPORT PROTEIN DDB_G0292412-RELATED"/>
    <property type="match status" value="1"/>
</dbReference>
<evidence type="ECO:0000313" key="17">
    <source>
        <dbReference type="Proteomes" id="UP001302676"/>
    </source>
</evidence>
<feature type="chain" id="PRO_5042977881" description="peptidylprolyl isomerase" evidence="14">
    <location>
        <begin position="20"/>
        <end position="845"/>
    </location>
</feature>
<feature type="compositionally biased region" description="Basic and acidic residues" evidence="12">
    <location>
        <begin position="393"/>
        <end position="410"/>
    </location>
</feature>
<feature type="transmembrane region" description="Helical" evidence="13">
    <location>
        <begin position="456"/>
        <end position="483"/>
    </location>
</feature>
<evidence type="ECO:0000256" key="14">
    <source>
        <dbReference type="SAM" id="SignalP"/>
    </source>
</evidence>
<dbReference type="Gene3D" id="3.10.50.40">
    <property type="match status" value="1"/>
</dbReference>
<feature type="transmembrane region" description="Helical" evidence="13">
    <location>
        <begin position="530"/>
        <end position="554"/>
    </location>
</feature>
<feature type="signal peptide" evidence="14">
    <location>
        <begin position="1"/>
        <end position="19"/>
    </location>
</feature>
<dbReference type="FunFam" id="3.10.50.40:FF:000006">
    <property type="entry name" value="Peptidyl-prolyl cis-trans isomerase"/>
    <property type="match status" value="1"/>
</dbReference>
<keyword evidence="10 11" id="KW-0413">Isomerase</keyword>
<evidence type="ECO:0000259" key="15">
    <source>
        <dbReference type="PROSITE" id="PS50059"/>
    </source>
</evidence>
<evidence type="ECO:0000256" key="5">
    <source>
        <dbReference type="ARBA" id="ARBA00022692"/>
    </source>
</evidence>
<keyword evidence="7" id="KW-0406">Ion transport</keyword>
<reference evidence="16" key="2">
    <citation type="submission" date="2023-05" db="EMBL/GenBank/DDBJ databases">
        <authorList>
            <consortium name="Lawrence Berkeley National Laboratory"/>
            <person name="Steindorff A."/>
            <person name="Hensen N."/>
            <person name="Bonometti L."/>
            <person name="Westerberg I."/>
            <person name="Brannstrom I.O."/>
            <person name="Guillou S."/>
            <person name="Cros-Aarteil S."/>
            <person name="Calhoun S."/>
            <person name="Haridas S."/>
            <person name="Kuo A."/>
            <person name="Mondo S."/>
            <person name="Pangilinan J."/>
            <person name="Riley R."/>
            <person name="Labutti K."/>
            <person name="Andreopoulos B."/>
            <person name="Lipzen A."/>
            <person name="Chen C."/>
            <person name="Yanf M."/>
            <person name="Daum C."/>
            <person name="Ng V."/>
            <person name="Clum A."/>
            <person name="Ohm R."/>
            <person name="Martin F."/>
            <person name="Silar P."/>
            <person name="Natvig D."/>
            <person name="Lalanne C."/>
            <person name="Gautier V."/>
            <person name="Ament-Velasquez S.L."/>
            <person name="Kruys A."/>
            <person name="Hutchinson M.I."/>
            <person name="Powell A.J."/>
            <person name="Barry K."/>
            <person name="Miller A.N."/>
            <person name="Grigoriev I.V."/>
            <person name="Debuchy R."/>
            <person name="Gladieux P."/>
            <person name="Thoren M.H."/>
            <person name="Johannesson H."/>
        </authorList>
    </citation>
    <scope>NUCLEOTIDE SEQUENCE</scope>
    <source>
        <strain evidence="16">CBS 141.50</strain>
    </source>
</reference>
<dbReference type="Proteomes" id="UP001302676">
    <property type="component" value="Unassembled WGS sequence"/>
</dbReference>
<feature type="transmembrane region" description="Helical" evidence="13">
    <location>
        <begin position="598"/>
        <end position="618"/>
    </location>
</feature>
<dbReference type="GO" id="GO:0005886">
    <property type="term" value="C:plasma membrane"/>
    <property type="evidence" value="ECO:0007669"/>
    <property type="project" value="TreeGrafter"/>
</dbReference>
<keyword evidence="17" id="KW-1185">Reference proteome</keyword>
<feature type="transmembrane region" description="Helical" evidence="13">
    <location>
        <begin position="198"/>
        <end position="216"/>
    </location>
</feature>
<gene>
    <name evidence="16" type="ORF">C8A04DRAFT_37888</name>
</gene>
<keyword evidence="5 13" id="KW-0812">Transmembrane</keyword>
<dbReference type="EMBL" id="MU853592">
    <property type="protein sequence ID" value="KAK4142840.1"/>
    <property type="molecule type" value="Genomic_DNA"/>
</dbReference>
<comment type="subcellular location">
    <subcellularLocation>
        <location evidence="2">Membrane</location>
        <topology evidence="2">Multi-pass membrane protein</topology>
    </subcellularLocation>
</comment>
<evidence type="ECO:0000256" key="13">
    <source>
        <dbReference type="SAM" id="Phobius"/>
    </source>
</evidence>
<sequence>MQILLSLSLLASAAVGVLATDDLKIDVTTAVECERRSQKGDTVKVHYRGTLQSNGQKFDASYDRGSPFSFKLGAGMVIKGWDEGLVDMCIGEKRTLTIAPSYGYGDRSIGPIPAGSTLVFETELMGIDGVPQPESIVTKSATDTPASEETQNVADKVAMLTMPSPWHCEINDERPRDASRHPQLRCWLPPLNFITIHYAYFITVCLISSLIFWGSSSPAQSISYTDSLFLVVSAMTESGLNTVNLSQMTTWQQIMLFLLIIFGSSIWVSIWTIMARKHVFEKRFRDVVRAEQMRRATRPVATVGLSRLQRLLTFWRLPTISLPRFQVASSPMLEYPEPLSAARPHQPGISPNNSNGDTGNPSSGGVTREGPFALTHIGFADAYQPRGAVATAAEHHGEECVPTRRHRDGEDGIATNKKHELGGRDLFVHGCDGRNSQFHGLTNEERERLGGCEYQALWVLSIVVPLYFVLWQVCGCVALGAWISRMQPEAPLRNGINPWWLGIFNGASAFNNSGMSLLDANMVPFQESGFVLVTMGLMILAGNTAYPVFLRLVIWSLRKLLVSMTREDEATSLKDTLAFILQYPRRVYTHLFPARPTWWLVFMLILLNSIDWAGFELLNIGNPGMQHIPSNYRVLDGLFQALERSLGIYTRDEVLDVGPELTPTLSTHSRHNRGNTGSITALGRAIVRKTLILHGVGARPTPSTLTNQGLESHISFIGQQIHGQLAHDLWWLVLAILVIVTINTDKFLADPVNFSVFNVIFEVVSAYGCVGISVGVPQDAYSFSGSWHTAAKLVLCAVMLRGRHRGLPVALDRAVRLPGEEIQQEEEVDYQIRRSATGRRASMDP</sequence>
<name>A0AAN6V182_9PEZI</name>
<dbReference type="GO" id="GO:0030007">
    <property type="term" value="P:intracellular potassium ion homeostasis"/>
    <property type="evidence" value="ECO:0007669"/>
    <property type="project" value="TreeGrafter"/>
</dbReference>
<dbReference type="InterPro" id="IPR003445">
    <property type="entry name" value="Cat_transpt"/>
</dbReference>
<dbReference type="SUPFAM" id="SSF54534">
    <property type="entry name" value="FKBP-like"/>
    <property type="match status" value="1"/>
</dbReference>
<feature type="compositionally biased region" description="Polar residues" evidence="12">
    <location>
        <begin position="349"/>
        <end position="365"/>
    </location>
</feature>
<dbReference type="GO" id="GO:0140107">
    <property type="term" value="F:high-affinity potassium ion transmembrane transporter activity"/>
    <property type="evidence" value="ECO:0007669"/>
    <property type="project" value="TreeGrafter"/>
</dbReference>
<evidence type="ECO:0000256" key="11">
    <source>
        <dbReference type="PROSITE-ProRule" id="PRU00277"/>
    </source>
</evidence>
<dbReference type="GeneID" id="87820655"/>
<keyword evidence="4" id="KW-0813">Transport</keyword>
<organism evidence="16 17">
    <name type="scientific">Dichotomopilus funicola</name>
    <dbReference type="NCBI Taxonomy" id="1934379"/>
    <lineage>
        <taxon>Eukaryota</taxon>
        <taxon>Fungi</taxon>
        <taxon>Dikarya</taxon>
        <taxon>Ascomycota</taxon>
        <taxon>Pezizomycotina</taxon>
        <taxon>Sordariomycetes</taxon>
        <taxon>Sordariomycetidae</taxon>
        <taxon>Sordariales</taxon>
        <taxon>Chaetomiaceae</taxon>
        <taxon>Dichotomopilus</taxon>
    </lineage>
</organism>
<evidence type="ECO:0000256" key="8">
    <source>
        <dbReference type="ARBA" id="ARBA00023110"/>
    </source>
</evidence>
<evidence type="ECO:0000256" key="6">
    <source>
        <dbReference type="ARBA" id="ARBA00022989"/>
    </source>
</evidence>
<evidence type="ECO:0000256" key="1">
    <source>
        <dbReference type="ARBA" id="ARBA00000971"/>
    </source>
</evidence>
<feature type="region of interest" description="Disordered" evidence="12">
    <location>
        <begin position="391"/>
        <end position="417"/>
    </location>
</feature>
<dbReference type="InterPro" id="IPR001179">
    <property type="entry name" value="PPIase_FKBP_dom"/>
</dbReference>
<protein>
    <recommendedName>
        <fullName evidence="3 11">peptidylprolyl isomerase</fullName>
        <ecNumber evidence="3 11">5.2.1.8</ecNumber>
    </recommendedName>
</protein>
<dbReference type="PANTHER" id="PTHR31064:SF37">
    <property type="entry name" value="TRANSPORTER, PUTATIVE (EUROFUNG)-RELATED"/>
    <property type="match status" value="1"/>
</dbReference>
<evidence type="ECO:0000256" key="3">
    <source>
        <dbReference type="ARBA" id="ARBA00013194"/>
    </source>
</evidence>
<evidence type="ECO:0000256" key="2">
    <source>
        <dbReference type="ARBA" id="ARBA00004141"/>
    </source>
</evidence>
<feature type="transmembrane region" description="Helical" evidence="13">
    <location>
        <begin position="499"/>
        <end position="518"/>
    </location>
</feature>
<dbReference type="Pfam" id="PF02386">
    <property type="entry name" value="TrkH"/>
    <property type="match status" value="2"/>
</dbReference>
<proteinExistence type="predicted"/>
<evidence type="ECO:0000313" key="16">
    <source>
        <dbReference type="EMBL" id="KAK4142840.1"/>
    </source>
</evidence>
<evidence type="ECO:0000256" key="7">
    <source>
        <dbReference type="ARBA" id="ARBA00023065"/>
    </source>
</evidence>
<dbReference type="AlphaFoldDB" id="A0AAN6V182"/>
<dbReference type="GO" id="GO:1990573">
    <property type="term" value="P:potassium ion import across plasma membrane"/>
    <property type="evidence" value="ECO:0007669"/>
    <property type="project" value="TreeGrafter"/>
</dbReference>
<keyword evidence="9 13" id="KW-0472">Membrane</keyword>
<keyword evidence="6 13" id="KW-1133">Transmembrane helix</keyword>
<dbReference type="GO" id="GO:0003755">
    <property type="term" value="F:peptidyl-prolyl cis-trans isomerase activity"/>
    <property type="evidence" value="ECO:0007669"/>
    <property type="project" value="UniProtKB-KW"/>
</dbReference>
<feature type="transmembrane region" description="Helical" evidence="13">
    <location>
        <begin position="254"/>
        <end position="275"/>
    </location>
</feature>
<dbReference type="RefSeq" id="XP_062636211.1">
    <property type="nucleotide sequence ID" value="XM_062784042.1"/>
</dbReference>
<dbReference type="InterPro" id="IPR046357">
    <property type="entry name" value="PPIase_dom_sf"/>
</dbReference>
<reference evidence="16" key="1">
    <citation type="journal article" date="2023" name="Mol. Phylogenet. Evol.">
        <title>Genome-scale phylogeny and comparative genomics of the fungal order Sordariales.</title>
        <authorList>
            <person name="Hensen N."/>
            <person name="Bonometti L."/>
            <person name="Westerberg I."/>
            <person name="Brannstrom I.O."/>
            <person name="Guillou S."/>
            <person name="Cros-Aarteil S."/>
            <person name="Calhoun S."/>
            <person name="Haridas S."/>
            <person name="Kuo A."/>
            <person name="Mondo S."/>
            <person name="Pangilinan J."/>
            <person name="Riley R."/>
            <person name="LaButti K."/>
            <person name="Andreopoulos B."/>
            <person name="Lipzen A."/>
            <person name="Chen C."/>
            <person name="Yan M."/>
            <person name="Daum C."/>
            <person name="Ng V."/>
            <person name="Clum A."/>
            <person name="Steindorff A."/>
            <person name="Ohm R.A."/>
            <person name="Martin F."/>
            <person name="Silar P."/>
            <person name="Natvig D.O."/>
            <person name="Lalanne C."/>
            <person name="Gautier V."/>
            <person name="Ament-Velasquez S.L."/>
            <person name="Kruys A."/>
            <person name="Hutchinson M.I."/>
            <person name="Powell A.J."/>
            <person name="Barry K."/>
            <person name="Miller A.N."/>
            <person name="Grigoriev I.V."/>
            <person name="Debuchy R."/>
            <person name="Gladieux P."/>
            <person name="Hiltunen Thoren M."/>
            <person name="Johannesson H."/>
        </authorList>
    </citation>
    <scope>NUCLEOTIDE SEQUENCE</scope>
    <source>
        <strain evidence="16">CBS 141.50</strain>
    </source>
</reference>
<feature type="region of interest" description="Disordered" evidence="12">
    <location>
        <begin position="337"/>
        <end position="368"/>
    </location>
</feature>
<evidence type="ECO:0000256" key="9">
    <source>
        <dbReference type="ARBA" id="ARBA00023136"/>
    </source>
</evidence>
<feature type="domain" description="PPIase FKBP-type" evidence="15">
    <location>
        <begin position="40"/>
        <end position="128"/>
    </location>
</feature>
<dbReference type="Pfam" id="PF00254">
    <property type="entry name" value="FKBP_C"/>
    <property type="match status" value="1"/>
</dbReference>
<evidence type="ECO:0000256" key="10">
    <source>
        <dbReference type="ARBA" id="ARBA00023235"/>
    </source>
</evidence>
<evidence type="ECO:0000256" key="4">
    <source>
        <dbReference type="ARBA" id="ARBA00022448"/>
    </source>
</evidence>
<keyword evidence="8 11" id="KW-0697">Rotamase</keyword>
<comment type="caution">
    <text evidence="16">The sequence shown here is derived from an EMBL/GenBank/DDBJ whole genome shotgun (WGS) entry which is preliminary data.</text>
</comment>